<feature type="domain" description="UDP-glucose/GDP-mannose dehydrogenase C-terminal" evidence="2">
    <location>
        <begin position="75"/>
        <end position="171"/>
    </location>
</feature>
<dbReference type="EMBL" id="JADLQN010000001">
    <property type="protein sequence ID" value="MBF6354989.1"/>
    <property type="molecule type" value="Genomic_DNA"/>
</dbReference>
<dbReference type="PANTHER" id="PTHR43750:SF3">
    <property type="entry name" value="UDP-GLUCOSE 6-DEHYDROGENASE TUAD"/>
    <property type="match status" value="1"/>
</dbReference>
<dbReference type="SUPFAM" id="SSF52413">
    <property type="entry name" value="UDP-glucose/GDP-mannose dehydrogenase C-terminal domain"/>
    <property type="match status" value="1"/>
</dbReference>
<dbReference type="InterPro" id="IPR014027">
    <property type="entry name" value="UDP-Glc/GDP-Man_DH_C"/>
</dbReference>
<evidence type="ECO:0000259" key="2">
    <source>
        <dbReference type="SMART" id="SM00984"/>
    </source>
</evidence>
<keyword evidence="4" id="KW-1185">Reference proteome</keyword>
<organism evidence="3 4">
    <name type="scientific">Nocardia higoensis</name>
    <dbReference type="NCBI Taxonomy" id="228599"/>
    <lineage>
        <taxon>Bacteria</taxon>
        <taxon>Bacillati</taxon>
        <taxon>Actinomycetota</taxon>
        <taxon>Actinomycetes</taxon>
        <taxon>Mycobacteriales</taxon>
        <taxon>Nocardiaceae</taxon>
        <taxon>Nocardia</taxon>
    </lineage>
</organism>
<evidence type="ECO:0000256" key="1">
    <source>
        <dbReference type="SAM" id="MobiDB-lite"/>
    </source>
</evidence>
<accession>A0ABS0DDK3</accession>
<dbReference type="Gene3D" id="3.40.50.720">
    <property type="entry name" value="NAD(P)-binding Rossmann-like Domain"/>
    <property type="match status" value="1"/>
</dbReference>
<protein>
    <recommendedName>
        <fullName evidence="2">UDP-glucose/GDP-mannose dehydrogenase C-terminal domain-containing protein</fullName>
    </recommendedName>
</protein>
<reference evidence="3 4" key="1">
    <citation type="submission" date="2020-10" db="EMBL/GenBank/DDBJ databases">
        <title>Identification of Nocardia species via Next-generation sequencing and recognition of intraspecies genetic diversity.</title>
        <authorList>
            <person name="Li P."/>
            <person name="Li P."/>
            <person name="Lu B."/>
        </authorList>
    </citation>
    <scope>NUCLEOTIDE SEQUENCE [LARGE SCALE GENOMIC DNA]</scope>
    <source>
        <strain evidence="3 4">BJ06-0143</strain>
    </source>
</reference>
<sequence length="188" mass="20133">MLPRAQRPRSCSHLGTAAGGAALRPPRSLIPYPSGAASRCSRRSTRSAAPIPVVNSWIRRGPPAWASSGGVSPPAFTAGTGDLRESPALAIAHRLVEPKAAVTAYDPRVPASNHPDLDELRVVDDPYLVAEEARALVVLTEWPEFRALDWPRPADAVERAVVVDTRNLLDESLLDETGFTVFGTGIAR</sequence>
<dbReference type="SMART" id="SM00984">
    <property type="entry name" value="UDPG_MGDP_dh_C"/>
    <property type="match status" value="1"/>
</dbReference>
<evidence type="ECO:0000313" key="3">
    <source>
        <dbReference type="EMBL" id="MBF6354989.1"/>
    </source>
</evidence>
<gene>
    <name evidence="3" type="ORF">IU449_10605</name>
</gene>
<name>A0ABS0DDK3_9NOCA</name>
<comment type="caution">
    <text evidence="3">The sequence shown here is derived from an EMBL/GenBank/DDBJ whole genome shotgun (WGS) entry which is preliminary data.</text>
</comment>
<dbReference type="InterPro" id="IPR036220">
    <property type="entry name" value="UDP-Glc/GDP-Man_DH_C_sf"/>
</dbReference>
<dbReference type="PANTHER" id="PTHR43750">
    <property type="entry name" value="UDP-GLUCOSE 6-DEHYDROGENASE TUAD"/>
    <property type="match status" value="1"/>
</dbReference>
<evidence type="ECO:0000313" key="4">
    <source>
        <dbReference type="Proteomes" id="UP000707731"/>
    </source>
</evidence>
<dbReference type="Pfam" id="PF03720">
    <property type="entry name" value="UDPG_MGDP_dh_C"/>
    <property type="match status" value="1"/>
</dbReference>
<proteinExistence type="predicted"/>
<feature type="region of interest" description="Disordered" evidence="1">
    <location>
        <begin position="1"/>
        <end position="26"/>
    </location>
</feature>
<dbReference type="Proteomes" id="UP000707731">
    <property type="component" value="Unassembled WGS sequence"/>
</dbReference>